<feature type="coiled-coil region" evidence="1">
    <location>
        <begin position="121"/>
        <end position="176"/>
    </location>
</feature>
<feature type="coiled-coil region" evidence="1">
    <location>
        <begin position="228"/>
        <end position="255"/>
    </location>
</feature>
<evidence type="ECO:0000313" key="3">
    <source>
        <dbReference type="Proteomes" id="UP000692954"/>
    </source>
</evidence>
<dbReference type="EMBL" id="CAJJDN010000045">
    <property type="protein sequence ID" value="CAD8083727.1"/>
    <property type="molecule type" value="Genomic_DNA"/>
</dbReference>
<organism evidence="2 3">
    <name type="scientific">Paramecium sonneborni</name>
    <dbReference type="NCBI Taxonomy" id="65129"/>
    <lineage>
        <taxon>Eukaryota</taxon>
        <taxon>Sar</taxon>
        <taxon>Alveolata</taxon>
        <taxon>Ciliophora</taxon>
        <taxon>Intramacronucleata</taxon>
        <taxon>Oligohymenophorea</taxon>
        <taxon>Peniculida</taxon>
        <taxon>Parameciidae</taxon>
        <taxon>Paramecium</taxon>
    </lineage>
</organism>
<dbReference type="AlphaFoldDB" id="A0A8S1MRR5"/>
<gene>
    <name evidence="2" type="ORF">PSON_ATCC_30995.1.T0450232</name>
</gene>
<comment type="caution">
    <text evidence="2">The sequence shown here is derived from an EMBL/GenBank/DDBJ whole genome shotgun (WGS) entry which is preliminary data.</text>
</comment>
<proteinExistence type="predicted"/>
<dbReference type="Proteomes" id="UP000692954">
    <property type="component" value="Unassembled WGS sequence"/>
</dbReference>
<evidence type="ECO:0000313" key="2">
    <source>
        <dbReference type="EMBL" id="CAD8083727.1"/>
    </source>
</evidence>
<evidence type="ECO:0000256" key="1">
    <source>
        <dbReference type="SAM" id="Coils"/>
    </source>
</evidence>
<reference evidence="2" key="1">
    <citation type="submission" date="2021-01" db="EMBL/GenBank/DDBJ databases">
        <authorList>
            <consortium name="Genoscope - CEA"/>
            <person name="William W."/>
        </authorList>
    </citation>
    <scope>NUCLEOTIDE SEQUENCE</scope>
</reference>
<dbReference type="OrthoDB" id="308812at2759"/>
<accession>A0A8S1MRR5</accession>
<protein>
    <submittedName>
        <fullName evidence="2">Uncharacterized protein</fullName>
    </submittedName>
</protein>
<keyword evidence="3" id="KW-1185">Reference proteome</keyword>
<name>A0A8S1MRR5_9CILI</name>
<keyword evidence="1" id="KW-0175">Coiled coil</keyword>
<sequence>MIFELQTPSPSLSPNSKSKFYQDQLDKAHLVIDQLEYLLQEKEHQKNIHQTTYNNIVIPPLQLKQINNERSKSYANTPIFYSTPRDRRTRFSLGDGQDSARFIEEIKNRHSELILQSQEDNNFREQKNKQLNHQIQELKSELIYCQQKHSITKKEKQSAQQALDILDTQIQAIKLQLTISKEKGNHLQNKIEIINHNNNDISEQTIKHQSENHESIQNQNSLILPQNYNNHKKLLGSLQKEIQLLENKKQKYYNQTTTSQFEEKQIEVKEDHFYDRINFVIDTSQNQNILITQHSEVQLNEEDISSIKSFRARGHRKNRSCESCQIF</sequence>